<dbReference type="OrthoDB" id="9808858at2759"/>
<reference evidence="2" key="1">
    <citation type="submission" date="2025-08" db="UniProtKB">
        <authorList>
            <consortium name="RefSeq"/>
        </authorList>
    </citation>
    <scope>IDENTIFICATION</scope>
    <source>
        <tissue evidence="2">Blood</tissue>
    </source>
</reference>
<dbReference type="PANTHER" id="PTHR38820">
    <property type="entry name" value="ANNEXIN-2 RECEPTOR"/>
    <property type="match status" value="1"/>
</dbReference>
<feature type="compositionally biased region" description="Basic and acidic residues" evidence="1">
    <location>
        <begin position="135"/>
        <end position="145"/>
    </location>
</feature>
<keyword evidence="2" id="KW-0675">Receptor</keyword>
<dbReference type="Pfam" id="PF15721">
    <property type="entry name" value="ANXA2R"/>
    <property type="match status" value="2"/>
</dbReference>
<gene>
    <name evidence="2" type="primary">ANXA2R</name>
</gene>
<proteinExistence type="predicted"/>
<dbReference type="GO" id="GO:0038023">
    <property type="term" value="F:signaling receptor activity"/>
    <property type="evidence" value="ECO:0007669"/>
    <property type="project" value="InterPro"/>
</dbReference>
<dbReference type="RefSeq" id="XP_010964643.1">
    <property type="nucleotide sequence ID" value="XM_010966341.2"/>
</dbReference>
<dbReference type="AlphaFoldDB" id="A0A9W3F4Z7"/>
<sequence length="190" mass="21061">MALLKALPPPSEQRLVSCCWSERSIAMEQHFLQPKKEAWDCAELEPELQPPGGSPADSGPWPLPFYPVLGESSGHRGDFNYELLSSTCRRLPFVFLPNRPCPRAWSTLEASAAQFTARGERDPAEEPDQPPTGPGDREQDSRPPSELHLPPVAAWWSQNPLVSGCLEWIGRSLHALTCGCCRFIFGAKEP</sequence>
<dbReference type="CTD" id="389289"/>
<name>A0A9W3F4Z7_CAMBA</name>
<protein>
    <submittedName>
        <fullName evidence="2">Annexin-2 receptor</fullName>
    </submittedName>
</protein>
<dbReference type="InterPro" id="IPR031449">
    <property type="entry name" value="ANXA2R"/>
</dbReference>
<feature type="region of interest" description="Disordered" evidence="1">
    <location>
        <begin position="114"/>
        <end position="149"/>
    </location>
</feature>
<organism evidence="2">
    <name type="scientific">Camelus bactrianus</name>
    <name type="common">Bactrian camel</name>
    <dbReference type="NCBI Taxonomy" id="9837"/>
    <lineage>
        <taxon>Eukaryota</taxon>
        <taxon>Metazoa</taxon>
        <taxon>Chordata</taxon>
        <taxon>Craniata</taxon>
        <taxon>Vertebrata</taxon>
        <taxon>Euteleostomi</taxon>
        <taxon>Mammalia</taxon>
        <taxon>Eutheria</taxon>
        <taxon>Laurasiatheria</taxon>
        <taxon>Artiodactyla</taxon>
        <taxon>Tylopoda</taxon>
        <taxon>Camelidae</taxon>
        <taxon>Camelus</taxon>
    </lineage>
</organism>
<evidence type="ECO:0000313" key="2">
    <source>
        <dbReference type="RefSeq" id="XP_010964643.1"/>
    </source>
</evidence>
<dbReference type="KEGG" id="cbai:105077872"/>
<dbReference type="PANTHER" id="PTHR38820:SF1">
    <property type="entry name" value="ANNEXIN-2 RECEPTOR"/>
    <property type="match status" value="1"/>
</dbReference>
<evidence type="ECO:0000256" key="1">
    <source>
        <dbReference type="SAM" id="MobiDB-lite"/>
    </source>
</evidence>
<accession>A0A9W3F4Z7</accession>